<dbReference type="InterPro" id="IPR014001">
    <property type="entry name" value="Helicase_ATP-bd"/>
</dbReference>
<dbReference type="Pfam" id="PF22679">
    <property type="entry name" value="T1R_D3-like"/>
    <property type="match status" value="1"/>
</dbReference>
<organism evidence="13 14">
    <name type="scientific">Halorubrum cibi</name>
    <dbReference type="NCBI Taxonomy" id="413815"/>
    <lineage>
        <taxon>Archaea</taxon>
        <taxon>Methanobacteriati</taxon>
        <taxon>Methanobacteriota</taxon>
        <taxon>Stenosarchaea group</taxon>
        <taxon>Halobacteria</taxon>
        <taxon>Halobacteriales</taxon>
        <taxon>Haloferacaceae</taxon>
        <taxon>Halorubrum</taxon>
    </lineage>
</organism>
<dbReference type="SMART" id="SM00487">
    <property type="entry name" value="DEXDc"/>
    <property type="match status" value="1"/>
</dbReference>
<dbReference type="NCBIfam" id="TIGR00348">
    <property type="entry name" value="hsdR"/>
    <property type="match status" value="1"/>
</dbReference>
<dbReference type="Proteomes" id="UP000319712">
    <property type="component" value="Unassembled WGS sequence"/>
</dbReference>
<evidence type="ECO:0000259" key="12">
    <source>
        <dbReference type="PROSITE" id="PS51192"/>
    </source>
</evidence>
<evidence type="ECO:0000256" key="5">
    <source>
        <dbReference type="ARBA" id="ARBA00022741"/>
    </source>
</evidence>
<evidence type="ECO:0000256" key="7">
    <source>
        <dbReference type="ARBA" id="ARBA00022759"/>
    </source>
</evidence>
<keyword evidence="4" id="KW-0540">Nuclease</keyword>
<dbReference type="InterPro" id="IPR055180">
    <property type="entry name" value="HsdR_RecA-like_helicase_dom_2"/>
</dbReference>
<dbReference type="PROSITE" id="PS51192">
    <property type="entry name" value="HELICASE_ATP_BIND_1"/>
    <property type="match status" value="1"/>
</dbReference>
<dbReference type="CDD" id="cd18030">
    <property type="entry name" value="DEXHc_RE_I_HsdR"/>
    <property type="match status" value="1"/>
</dbReference>
<dbReference type="InterPro" id="IPR040980">
    <property type="entry name" value="SWI2_SNF2"/>
</dbReference>
<keyword evidence="9" id="KW-0067">ATP-binding</keyword>
<dbReference type="GO" id="GO:0005524">
    <property type="term" value="F:ATP binding"/>
    <property type="evidence" value="ECO:0007669"/>
    <property type="project" value="UniProtKB-KW"/>
</dbReference>
<keyword evidence="11" id="KW-0175">Coiled coil</keyword>
<dbReference type="Pfam" id="PF04313">
    <property type="entry name" value="HSDR_N"/>
    <property type="match status" value="1"/>
</dbReference>
<comment type="catalytic activity">
    <reaction evidence="1">
        <text>Endonucleolytic cleavage of DNA to give random double-stranded fragments with terminal 5'-phosphates, ATP is simultaneously hydrolyzed.</text>
        <dbReference type="EC" id="3.1.21.3"/>
    </reaction>
</comment>
<dbReference type="InterPro" id="IPR007409">
    <property type="entry name" value="Restrct_endonuc_type1_HsdR_N"/>
</dbReference>
<evidence type="ECO:0000256" key="2">
    <source>
        <dbReference type="ARBA" id="ARBA00008598"/>
    </source>
</evidence>
<gene>
    <name evidence="13" type="ORF">SAMN06264867_101229</name>
</gene>
<keyword evidence="6" id="KW-0680">Restriction system</keyword>
<proteinExistence type="inferred from homology"/>
<evidence type="ECO:0000256" key="1">
    <source>
        <dbReference type="ARBA" id="ARBA00000851"/>
    </source>
</evidence>
<name>A0A521ALA3_9EURY</name>
<evidence type="ECO:0000256" key="11">
    <source>
        <dbReference type="SAM" id="Coils"/>
    </source>
</evidence>
<dbReference type="GO" id="GO:0009307">
    <property type="term" value="P:DNA restriction-modification system"/>
    <property type="evidence" value="ECO:0007669"/>
    <property type="project" value="UniProtKB-KW"/>
</dbReference>
<dbReference type="InterPro" id="IPR051268">
    <property type="entry name" value="Type-I_R_enzyme_R_subunit"/>
</dbReference>
<evidence type="ECO:0000256" key="9">
    <source>
        <dbReference type="ARBA" id="ARBA00022840"/>
    </source>
</evidence>
<keyword evidence="5" id="KW-0547">Nucleotide-binding</keyword>
<comment type="similarity">
    <text evidence="2">Belongs to the HsdR family.</text>
</comment>
<dbReference type="PANTHER" id="PTHR30195">
    <property type="entry name" value="TYPE I SITE-SPECIFIC DEOXYRIBONUCLEASE PROTEIN SUBUNIT M AND R"/>
    <property type="match status" value="1"/>
</dbReference>
<dbReference type="Gene3D" id="3.40.50.300">
    <property type="entry name" value="P-loop containing nucleotide triphosphate hydrolases"/>
    <property type="match status" value="2"/>
</dbReference>
<feature type="domain" description="Helicase ATP-binding" evidence="12">
    <location>
        <begin position="293"/>
        <end position="456"/>
    </location>
</feature>
<dbReference type="InterPro" id="IPR027417">
    <property type="entry name" value="P-loop_NTPase"/>
</dbReference>
<keyword evidence="10" id="KW-0238">DNA-binding</keyword>
<evidence type="ECO:0000313" key="13">
    <source>
        <dbReference type="EMBL" id="SMO35551.1"/>
    </source>
</evidence>
<keyword evidence="8" id="KW-0378">Hydrolase</keyword>
<dbReference type="InterPro" id="IPR021810">
    <property type="entry name" value="T1RH-like_C"/>
</dbReference>
<dbReference type="CDD" id="cd18800">
    <property type="entry name" value="SF2_C_EcoR124I-like"/>
    <property type="match status" value="1"/>
</dbReference>
<dbReference type="PANTHER" id="PTHR30195:SF15">
    <property type="entry name" value="TYPE I RESTRICTION ENZYME HINDI ENDONUCLEASE SUBUNIT"/>
    <property type="match status" value="1"/>
</dbReference>
<dbReference type="GO" id="GO:0003677">
    <property type="term" value="F:DNA binding"/>
    <property type="evidence" value="ECO:0007669"/>
    <property type="project" value="UniProtKB-KW"/>
</dbReference>
<evidence type="ECO:0000256" key="4">
    <source>
        <dbReference type="ARBA" id="ARBA00022722"/>
    </source>
</evidence>
<reference evidence="13 14" key="1">
    <citation type="submission" date="2017-05" db="EMBL/GenBank/DDBJ databases">
        <authorList>
            <person name="Varghese N."/>
            <person name="Submissions S."/>
        </authorList>
    </citation>
    <scope>NUCLEOTIDE SEQUENCE [LARGE SCALE GENOMIC DNA]</scope>
    <source>
        <strain evidence="13 14">DSM 19504</strain>
    </source>
</reference>
<dbReference type="Pfam" id="PF18766">
    <property type="entry name" value="SWI2_SNF2"/>
    <property type="match status" value="1"/>
</dbReference>
<evidence type="ECO:0000256" key="3">
    <source>
        <dbReference type="ARBA" id="ARBA00012654"/>
    </source>
</evidence>
<dbReference type="SUPFAM" id="SSF52540">
    <property type="entry name" value="P-loop containing nucleoside triphosphate hydrolases"/>
    <property type="match status" value="2"/>
</dbReference>
<dbReference type="EMBL" id="FXTD01000001">
    <property type="protein sequence ID" value="SMO35551.1"/>
    <property type="molecule type" value="Genomic_DNA"/>
</dbReference>
<evidence type="ECO:0000256" key="6">
    <source>
        <dbReference type="ARBA" id="ARBA00022747"/>
    </source>
</evidence>
<dbReference type="Pfam" id="PF11867">
    <property type="entry name" value="T1RH-like_C"/>
    <property type="match status" value="1"/>
</dbReference>
<dbReference type="GO" id="GO:0120545">
    <property type="term" value="F:nucleic acid conformation isomerase activity"/>
    <property type="evidence" value="ECO:0007669"/>
    <property type="project" value="UniProtKB-ARBA"/>
</dbReference>
<dbReference type="InterPro" id="IPR004473">
    <property type="entry name" value="Restrct_endonuc_typeI_HsdR"/>
</dbReference>
<dbReference type="EC" id="3.1.21.3" evidence="3"/>
<dbReference type="AlphaFoldDB" id="A0A521ALA3"/>
<feature type="coiled-coil region" evidence="11">
    <location>
        <begin position="865"/>
        <end position="892"/>
    </location>
</feature>
<dbReference type="CDD" id="cd22332">
    <property type="entry name" value="HsdR_N"/>
    <property type="match status" value="1"/>
</dbReference>
<evidence type="ECO:0000256" key="10">
    <source>
        <dbReference type="ARBA" id="ARBA00023125"/>
    </source>
</evidence>
<dbReference type="OrthoDB" id="11429at2157"/>
<keyword evidence="14" id="KW-1185">Reference proteome</keyword>
<dbReference type="RefSeq" id="WP_142985166.1">
    <property type="nucleotide sequence ID" value="NZ_FXTD01000001.1"/>
</dbReference>
<evidence type="ECO:0000313" key="14">
    <source>
        <dbReference type="Proteomes" id="UP000319712"/>
    </source>
</evidence>
<evidence type="ECO:0000256" key="8">
    <source>
        <dbReference type="ARBA" id="ARBA00022801"/>
    </source>
</evidence>
<accession>A0A521ALA3</accession>
<protein>
    <recommendedName>
        <fullName evidence="3">type I site-specific deoxyribonuclease</fullName>
        <ecNumber evidence="3">3.1.21.3</ecNumber>
    </recommendedName>
</protein>
<keyword evidence="7" id="KW-0255">Endonuclease</keyword>
<sequence length="986" mass="114067">MSDEYAESERPALDSLQQLGWEVVDQQRSAWHDPRETESSAVLEPRLRNAVKQLNPWLNENNLNKAVREITQVAGTSTMDENEQIHENLVRHISVEQDHGHGKQHQTVQYIDYENPENNDFFALNQFRVAGPVEIVKPDIVLFVNGIPLGVVECKSPQIPEPRSEALDQLTRYQNERDGEAEGAEELFRYNQFSVATWMEGAVMGTYGTPKDQYKPWRDAYPLEDDELIDLFDLDGYLPDQYRMLYALFEPSRLLDQLRHFTVFENRQSGAIKMVARYQQYRAVRKALERIDKRGQREANGGVVWHTQGSGKSLTMLFLALKLRRNEDDPTLLLVTDRRALNDQIHATFERCGFPNPKKTESIEDLRDRLSYDAGETITTLIHKFQTTDDEEEFPVLSRNENVYVMADEAHRTQDKELANNMRTALPNAFYVGFTGTPIEKDERNTRRTFGNYIDTYTIDQSLEDGATVEILYQGRLADIHLEGETLDRLFDRIFSDKTDEEKAEIQKRYARTQDLAEAQPRIDRVALDIIEHFENDVPEPFKGMVVTTSKEAAIRYKETLDSLNGPESRVIVSEGHNDPEHIKKWTPSDSEKSQYKESFVDPNGEVELLIVCDMLLTGFDAPVAQVMYLDKPLREHSLLQAIARVNRPFEEKTHGLIIDYYGVSDELKEALAMFSSKDVERAMVPVEDKQPDLEAAHSKAVSFFDDLDDVEQCVQSLEPDDRRIEFKNAFKRFSQLMDVVLPDPMANPYREDLERLSEIYGTAKERYRDETMNLEGAGAKVRELIQDHITSRGIEVLNDEPVSIMEEVEYDAKLEGLESDEARASEMQNAIKHEINVRFDEDPVQYGSLRDRLEELIEKYREGRYNERETIEELRELMDEIRSRDKQARNKGLRDETDLSFYHAVEDVLSEHDAGEEDLIELTANLVGTVEGFVTKVEWKEKTQLQNRMRKKVTGELYRSEIDISGDERKELTNRVIELARNHYQ</sequence>
<dbReference type="GO" id="GO:0009035">
    <property type="term" value="F:type I site-specific deoxyribonuclease activity"/>
    <property type="evidence" value="ECO:0007669"/>
    <property type="project" value="UniProtKB-EC"/>
</dbReference>
<dbReference type="Gene3D" id="3.90.1570.50">
    <property type="match status" value="1"/>
</dbReference>